<name>X0TM45_9ZZZZ</name>
<gene>
    <name evidence="2" type="ORF">S01H1_23063</name>
</gene>
<dbReference type="AlphaFoldDB" id="X0TM45"/>
<dbReference type="Pfam" id="PF00534">
    <property type="entry name" value="Glycos_transf_1"/>
    <property type="match status" value="1"/>
</dbReference>
<feature type="non-terminal residue" evidence="2">
    <location>
        <position position="1"/>
    </location>
</feature>
<evidence type="ECO:0000313" key="2">
    <source>
        <dbReference type="EMBL" id="GAF94314.1"/>
    </source>
</evidence>
<organism evidence="2">
    <name type="scientific">marine sediment metagenome</name>
    <dbReference type="NCBI Taxonomy" id="412755"/>
    <lineage>
        <taxon>unclassified sequences</taxon>
        <taxon>metagenomes</taxon>
        <taxon>ecological metagenomes</taxon>
    </lineage>
</organism>
<dbReference type="SUPFAM" id="SSF53756">
    <property type="entry name" value="UDP-Glycosyltransferase/glycogen phosphorylase"/>
    <property type="match status" value="1"/>
</dbReference>
<dbReference type="PANTHER" id="PTHR12526">
    <property type="entry name" value="GLYCOSYLTRANSFERASE"/>
    <property type="match status" value="1"/>
</dbReference>
<feature type="non-terminal residue" evidence="2">
    <location>
        <position position="168"/>
    </location>
</feature>
<reference evidence="2" key="1">
    <citation type="journal article" date="2014" name="Front. Microbiol.">
        <title>High frequency of phylogenetically diverse reductive dehalogenase-homologous genes in deep subseafloor sedimentary metagenomes.</title>
        <authorList>
            <person name="Kawai M."/>
            <person name="Futagami T."/>
            <person name="Toyoda A."/>
            <person name="Takaki Y."/>
            <person name="Nishi S."/>
            <person name="Hori S."/>
            <person name="Arai W."/>
            <person name="Tsubouchi T."/>
            <person name="Morono Y."/>
            <person name="Uchiyama I."/>
            <person name="Ito T."/>
            <person name="Fujiyama A."/>
            <person name="Inagaki F."/>
            <person name="Takami H."/>
        </authorList>
    </citation>
    <scope>NUCLEOTIDE SEQUENCE</scope>
    <source>
        <strain evidence="2">Expedition CK06-06</strain>
    </source>
</reference>
<proteinExistence type="predicted"/>
<protein>
    <recommendedName>
        <fullName evidence="1">Glycosyl transferase family 1 domain-containing protein</fullName>
    </recommendedName>
</protein>
<dbReference type="InterPro" id="IPR001296">
    <property type="entry name" value="Glyco_trans_1"/>
</dbReference>
<dbReference type="EMBL" id="BARS01013187">
    <property type="protein sequence ID" value="GAF94314.1"/>
    <property type="molecule type" value="Genomic_DNA"/>
</dbReference>
<evidence type="ECO:0000259" key="1">
    <source>
        <dbReference type="Pfam" id="PF00534"/>
    </source>
</evidence>
<feature type="domain" description="Glycosyl transferase family 1" evidence="1">
    <location>
        <begin position="11"/>
        <end position="145"/>
    </location>
</feature>
<comment type="caution">
    <text evidence="2">The sequence shown here is derived from an EMBL/GenBank/DDBJ whole genome shotgun (WGS) entry which is preliminary data.</text>
</comment>
<sequence length="168" mass="18915">FVKALVFVKKIVFNVKFMIVGYYPITKKVGNKYYEKILNIIENEKLKDNIIFTGVRNDIPRILSVSDILVFPSVVPHSARPAIEAAAMAKPAIASDLDGPNELIIDNITGKLTPSKNSKKLAQAIIEILMNEKKAKKMGEAGYKRAKKFFDADINAKRIFKVYEEILE</sequence>
<accession>X0TM45</accession>
<dbReference type="GO" id="GO:0016757">
    <property type="term" value="F:glycosyltransferase activity"/>
    <property type="evidence" value="ECO:0007669"/>
    <property type="project" value="InterPro"/>
</dbReference>
<dbReference type="Gene3D" id="3.40.50.2000">
    <property type="entry name" value="Glycogen Phosphorylase B"/>
    <property type="match status" value="2"/>
</dbReference>